<comment type="subcellular location">
    <subcellularLocation>
        <location evidence="1">Mitochondrion</location>
    </subcellularLocation>
</comment>
<dbReference type="InterPro" id="IPR018828">
    <property type="entry name" value="RRG7"/>
</dbReference>
<comment type="similarity">
    <text evidence="2">Belongs to the RRG7 family.</text>
</comment>
<evidence type="ECO:0000313" key="6">
    <source>
        <dbReference type="Proteomes" id="UP001498771"/>
    </source>
</evidence>
<dbReference type="EMBL" id="JBBJBU010000001">
    <property type="protein sequence ID" value="KAK7207062.1"/>
    <property type="molecule type" value="Genomic_DNA"/>
</dbReference>
<protein>
    <recommendedName>
        <fullName evidence="3">Required for respiratory growth protein 7, mitochondrial</fullName>
    </recommendedName>
</protein>
<organism evidence="5 6">
    <name type="scientific">Myxozyma melibiosi</name>
    <dbReference type="NCBI Taxonomy" id="54550"/>
    <lineage>
        <taxon>Eukaryota</taxon>
        <taxon>Fungi</taxon>
        <taxon>Dikarya</taxon>
        <taxon>Ascomycota</taxon>
        <taxon>Saccharomycotina</taxon>
        <taxon>Lipomycetes</taxon>
        <taxon>Lipomycetales</taxon>
        <taxon>Lipomycetaceae</taxon>
        <taxon>Myxozyma</taxon>
    </lineage>
</organism>
<proteinExistence type="inferred from homology"/>
<evidence type="ECO:0000313" key="5">
    <source>
        <dbReference type="EMBL" id="KAK7207062.1"/>
    </source>
</evidence>
<evidence type="ECO:0000256" key="2">
    <source>
        <dbReference type="ARBA" id="ARBA00009554"/>
    </source>
</evidence>
<sequence length="219" mass="23782">MPMLEVIEAADCCNWRRSIREANGTHSSLSSFLRYAEIQNLSPESTYHVGTLYEYTTLEALQTAARMQLERCGGAGDLGIDLRGTMRLASAETKTIPVVVQCKSEKKKPGSRHIRELEGASANSSANTLAVLAARLPVTDAAKRAMLSSARPMSFCLVTSYDEGGRIQQMIWNAAAEKLLSGLTVVQITQKPKKARGKKSLTESEGSNLPSIALIPVNR</sequence>
<gene>
    <name evidence="5" type="ORF">BZA70DRAFT_286441</name>
</gene>
<keyword evidence="6" id="KW-1185">Reference proteome</keyword>
<keyword evidence="4" id="KW-0496">Mitochondrion</keyword>
<comment type="caution">
    <text evidence="5">The sequence shown here is derived from an EMBL/GenBank/DDBJ whole genome shotgun (WGS) entry which is preliminary data.</text>
</comment>
<dbReference type="Pfam" id="PF10356">
    <property type="entry name" value="RRG7"/>
    <property type="match status" value="2"/>
</dbReference>
<name>A0ABR1FBD4_9ASCO</name>
<dbReference type="Proteomes" id="UP001498771">
    <property type="component" value="Unassembled WGS sequence"/>
</dbReference>
<accession>A0ABR1FBD4</accession>
<evidence type="ECO:0000256" key="4">
    <source>
        <dbReference type="ARBA" id="ARBA00023128"/>
    </source>
</evidence>
<evidence type="ECO:0000256" key="1">
    <source>
        <dbReference type="ARBA" id="ARBA00004173"/>
    </source>
</evidence>
<evidence type="ECO:0000256" key="3">
    <source>
        <dbReference type="ARBA" id="ARBA00014638"/>
    </source>
</evidence>
<dbReference type="RefSeq" id="XP_064770095.1">
    <property type="nucleotide sequence ID" value="XM_064913865.1"/>
</dbReference>
<dbReference type="GeneID" id="90039377"/>
<dbReference type="PANTHER" id="PTHR28133:SF1">
    <property type="entry name" value="REQUIRED FOR RESPIRATORY GROWTH PROTEIN 7, MITOCHONDRIAL"/>
    <property type="match status" value="1"/>
</dbReference>
<reference evidence="5 6" key="1">
    <citation type="submission" date="2024-03" db="EMBL/GenBank/DDBJ databases">
        <title>Genome-scale model development and genomic sequencing of the oleaginous clade Lipomyces.</title>
        <authorList>
            <consortium name="Lawrence Berkeley National Laboratory"/>
            <person name="Czajka J.J."/>
            <person name="Han Y."/>
            <person name="Kim J."/>
            <person name="Mondo S.J."/>
            <person name="Hofstad B.A."/>
            <person name="Robles A."/>
            <person name="Haridas S."/>
            <person name="Riley R."/>
            <person name="LaButti K."/>
            <person name="Pangilinan J."/>
            <person name="Andreopoulos W."/>
            <person name="Lipzen A."/>
            <person name="Yan J."/>
            <person name="Wang M."/>
            <person name="Ng V."/>
            <person name="Grigoriev I.V."/>
            <person name="Spatafora J.W."/>
            <person name="Magnuson J.K."/>
            <person name="Baker S.E."/>
            <person name="Pomraning K.R."/>
        </authorList>
    </citation>
    <scope>NUCLEOTIDE SEQUENCE [LARGE SCALE GENOMIC DNA]</scope>
    <source>
        <strain evidence="5 6">Phaff 52-87</strain>
    </source>
</reference>
<dbReference type="PANTHER" id="PTHR28133">
    <property type="entry name" value="REQUIRED FOR RESPIRATORY GROWTH PROTEIN 7, MITOCHONDRIAL"/>
    <property type="match status" value="1"/>
</dbReference>